<comment type="catalytic activity">
    <reaction evidence="7">
        <text>N(6)-acetyl-L-lysyl-[histone] + H2O = L-lysyl-[histone] + acetate</text>
        <dbReference type="Rhea" id="RHEA:58196"/>
        <dbReference type="Rhea" id="RHEA-COMP:9845"/>
        <dbReference type="Rhea" id="RHEA-COMP:11338"/>
        <dbReference type="ChEBI" id="CHEBI:15377"/>
        <dbReference type="ChEBI" id="CHEBI:29969"/>
        <dbReference type="ChEBI" id="CHEBI:30089"/>
        <dbReference type="ChEBI" id="CHEBI:61930"/>
        <dbReference type="EC" id="3.5.1.98"/>
    </reaction>
</comment>
<organism evidence="9 10">
    <name type="scientific">Citrus sinensis</name>
    <name type="common">Sweet orange</name>
    <name type="synonym">Citrus aurantium var. sinensis</name>
    <dbReference type="NCBI Taxonomy" id="2711"/>
    <lineage>
        <taxon>Eukaryota</taxon>
        <taxon>Viridiplantae</taxon>
        <taxon>Streptophyta</taxon>
        <taxon>Embryophyta</taxon>
        <taxon>Tracheophyta</taxon>
        <taxon>Spermatophyta</taxon>
        <taxon>Magnoliopsida</taxon>
        <taxon>eudicotyledons</taxon>
        <taxon>Gunneridae</taxon>
        <taxon>Pentapetalae</taxon>
        <taxon>rosids</taxon>
        <taxon>malvids</taxon>
        <taxon>Sapindales</taxon>
        <taxon>Rutaceae</taxon>
        <taxon>Aurantioideae</taxon>
        <taxon>Citrus</taxon>
    </lineage>
</organism>
<dbReference type="PANTHER" id="PTHR10625">
    <property type="entry name" value="HISTONE DEACETYLASE HDAC1-RELATED"/>
    <property type="match status" value="1"/>
</dbReference>
<dbReference type="AlphaFoldDB" id="A0A067H331"/>
<gene>
    <name evidence="9" type="ORF">CISIN_1g0476081mg</name>
</gene>
<comment type="cofactor">
    <cofactor evidence="1">
        <name>Zn(2+)</name>
        <dbReference type="ChEBI" id="CHEBI:29105"/>
    </cofactor>
</comment>
<evidence type="ECO:0000256" key="5">
    <source>
        <dbReference type="ARBA" id="ARBA00022801"/>
    </source>
</evidence>
<dbReference type="EMBL" id="KK784874">
    <property type="protein sequence ID" value="KDO85320.1"/>
    <property type="molecule type" value="Genomic_DNA"/>
</dbReference>
<name>A0A067H331_CITSI</name>
<comment type="similarity">
    <text evidence="2">Belongs to the histone deacetylase family. HD type 1 subfamily.</text>
</comment>
<feature type="domain" description="Histone deacetylase" evidence="8">
    <location>
        <begin position="2"/>
        <end position="106"/>
    </location>
</feature>
<dbReference type="EC" id="3.5.1.98" evidence="3"/>
<evidence type="ECO:0000256" key="1">
    <source>
        <dbReference type="ARBA" id="ARBA00001947"/>
    </source>
</evidence>
<keyword evidence="4" id="KW-0678">Repressor</keyword>
<evidence type="ECO:0000313" key="10">
    <source>
        <dbReference type="Proteomes" id="UP000027120"/>
    </source>
</evidence>
<dbReference type="InterPro" id="IPR003084">
    <property type="entry name" value="HDAC_I/II"/>
</dbReference>
<dbReference type="InterPro" id="IPR023696">
    <property type="entry name" value="Ureohydrolase_dom_sf"/>
</dbReference>
<dbReference type="InterPro" id="IPR000286">
    <property type="entry name" value="HDACs"/>
</dbReference>
<dbReference type="PRINTS" id="PR01270">
    <property type="entry name" value="HDASUPER"/>
</dbReference>
<proteinExistence type="inferred from homology"/>
<dbReference type="STRING" id="2711.A0A067H331"/>
<dbReference type="InterPro" id="IPR037138">
    <property type="entry name" value="His_deacetylse_dom_sf"/>
</dbReference>
<dbReference type="Proteomes" id="UP000027120">
    <property type="component" value="Unassembled WGS sequence"/>
</dbReference>
<dbReference type="Pfam" id="PF00850">
    <property type="entry name" value="Hist_deacetyl"/>
    <property type="match status" value="1"/>
</dbReference>
<evidence type="ECO:0000256" key="4">
    <source>
        <dbReference type="ARBA" id="ARBA00022491"/>
    </source>
</evidence>
<keyword evidence="5" id="KW-0378">Hydrolase</keyword>
<evidence type="ECO:0000256" key="2">
    <source>
        <dbReference type="ARBA" id="ARBA00006457"/>
    </source>
</evidence>
<protein>
    <recommendedName>
        <fullName evidence="3">histone deacetylase</fullName>
        <ecNumber evidence="3">3.5.1.98</ecNumber>
    </recommendedName>
</protein>
<dbReference type="InterPro" id="IPR023801">
    <property type="entry name" value="His_deacetylse_dom"/>
</dbReference>
<keyword evidence="6" id="KW-0156">Chromatin regulator</keyword>
<keyword evidence="10" id="KW-1185">Reference proteome</keyword>
<dbReference type="PRINTS" id="PR01271">
    <property type="entry name" value="HISDACETLASE"/>
</dbReference>
<evidence type="ECO:0000313" key="9">
    <source>
        <dbReference type="EMBL" id="KDO85320.1"/>
    </source>
</evidence>
<dbReference type="Gene3D" id="3.40.800.20">
    <property type="entry name" value="Histone deacetylase domain"/>
    <property type="match status" value="1"/>
</dbReference>
<evidence type="ECO:0000256" key="3">
    <source>
        <dbReference type="ARBA" id="ARBA00012111"/>
    </source>
</evidence>
<feature type="non-terminal residue" evidence="9">
    <location>
        <position position="1"/>
    </location>
</feature>
<accession>A0A067H331</accession>
<dbReference type="SUPFAM" id="SSF52768">
    <property type="entry name" value="Arginase/deacetylase"/>
    <property type="match status" value="1"/>
</dbReference>
<evidence type="ECO:0000256" key="7">
    <source>
        <dbReference type="ARBA" id="ARBA00048287"/>
    </source>
</evidence>
<dbReference type="PANTHER" id="PTHR10625:SF44">
    <property type="entry name" value="HISTONE DEACETYLASE 19"/>
    <property type="match status" value="1"/>
</dbReference>
<dbReference type="GO" id="GO:0141221">
    <property type="term" value="F:histone deacetylase activity, hydrolytic mechanism"/>
    <property type="evidence" value="ECO:0007669"/>
    <property type="project" value="UniProtKB-EC"/>
</dbReference>
<reference evidence="9 10" key="1">
    <citation type="submission" date="2014-04" db="EMBL/GenBank/DDBJ databases">
        <authorList>
            <consortium name="International Citrus Genome Consortium"/>
            <person name="Gmitter F."/>
            <person name="Chen C."/>
            <person name="Farmerie W."/>
            <person name="Harkins T."/>
            <person name="Desany B."/>
            <person name="Mohiuddin M."/>
            <person name="Kodira C."/>
            <person name="Borodovsky M."/>
            <person name="Lomsadze A."/>
            <person name="Burns P."/>
            <person name="Jenkins J."/>
            <person name="Prochnik S."/>
            <person name="Shu S."/>
            <person name="Chapman J."/>
            <person name="Pitluck S."/>
            <person name="Schmutz J."/>
            <person name="Rokhsar D."/>
        </authorList>
    </citation>
    <scope>NUCLEOTIDE SEQUENCE</scope>
</reference>
<evidence type="ECO:0000256" key="6">
    <source>
        <dbReference type="ARBA" id="ARBA00022853"/>
    </source>
</evidence>
<sequence length="221" mass="24976">AGGLRHCKKYEAFGLLNVNDIVLAILQLLKDHDLVVHVDIDIHLSDDIFYSTDRVFMTVYSYFWRLFMGTGHQDDIGVGIDKYYSLNVPLEDGIDDESYQYLLQHLNPKQDLSLSIKGHAECVGYEIFQRSPTVVGWSQTQGFYPKIPLFVQTQLLSLFIKPNAAFPLESSSSAAANGDGNSKRLELEDKMPPLHVAPSNMENKNTRGYLDEIKAELLHNI</sequence>
<evidence type="ECO:0000259" key="8">
    <source>
        <dbReference type="Pfam" id="PF00850"/>
    </source>
</evidence>